<proteinExistence type="predicted"/>
<organism evidence="2 3">
    <name type="scientific">Phormidium nigroviride PCC 7112</name>
    <dbReference type="NCBI Taxonomy" id="179408"/>
    <lineage>
        <taxon>Bacteria</taxon>
        <taxon>Bacillati</taxon>
        <taxon>Cyanobacteriota</taxon>
        <taxon>Cyanophyceae</taxon>
        <taxon>Oscillatoriophycideae</taxon>
        <taxon>Oscillatoriales</taxon>
        <taxon>Oscillatoriaceae</taxon>
        <taxon>Phormidium</taxon>
    </lineage>
</organism>
<evidence type="ECO:0000256" key="1">
    <source>
        <dbReference type="PROSITE-ProRule" id="PRU00339"/>
    </source>
</evidence>
<dbReference type="HOGENOM" id="CLU_2383352_0_0_3"/>
<evidence type="ECO:0000313" key="2">
    <source>
        <dbReference type="EMBL" id="AFZ08251.1"/>
    </source>
</evidence>
<dbReference type="EMBL" id="CP003614">
    <property type="protein sequence ID" value="AFZ08251.1"/>
    <property type="molecule type" value="Genomic_DNA"/>
</dbReference>
<protein>
    <submittedName>
        <fullName evidence="2">Tetratricopeptide TPR_1 repeat-containing protein</fullName>
    </submittedName>
</protein>
<keyword evidence="1" id="KW-0802">TPR repeat</keyword>
<dbReference type="PROSITE" id="PS50005">
    <property type="entry name" value="TPR"/>
    <property type="match status" value="1"/>
</dbReference>
<dbReference type="eggNOG" id="COG0457">
    <property type="taxonomic scope" value="Bacteria"/>
</dbReference>
<accession>K9VJX2</accession>
<dbReference type="InterPro" id="IPR011990">
    <property type="entry name" value="TPR-like_helical_dom_sf"/>
</dbReference>
<dbReference type="Proteomes" id="UP000010478">
    <property type="component" value="Chromosome"/>
</dbReference>
<keyword evidence="3" id="KW-1185">Reference proteome</keyword>
<dbReference type="AlphaFoldDB" id="K9VJX2"/>
<name>K9VJX2_9CYAN</name>
<dbReference type="OrthoDB" id="9784971at2"/>
<reference evidence="2 3" key="1">
    <citation type="submission" date="2012-05" db="EMBL/GenBank/DDBJ databases">
        <title>Finished chromosome of genome of Oscillatoria sp. PCC 7112.</title>
        <authorList>
            <consortium name="US DOE Joint Genome Institute"/>
            <person name="Gugger M."/>
            <person name="Coursin T."/>
            <person name="Rippka R."/>
            <person name="Tandeau De Marsac N."/>
            <person name="Huntemann M."/>
            <person name="Wei C.-L."/>
            <person name="Han J."/>
            <person name="Detter J.C."/>
            <person name="Han C."/>
            <person name="Tapia R."/>
            <person name="Davenport K."/>
            <person name="Daligault H."/>
            <person name="Erkkila T."/>
            <person name="Gu W."/>
            <person name="Munk A.C.C."/>
            <person name="Teshima H."/>
            <person name="Xu Y."/>
            <person name="Chain P."/>
            <person name="Chen A."/>
            <person name="Krypides N."/>
            <person name="Mavromatis K."/>
            <person name="Markowitz V."/>
            <person name="Szeto E."/>
            <person name="Ivanova N."/>
            <person name="Mikhailova N."/>
            <person name="Ovchinnikova G."/>
            <person name="Pagani I."/>
            <person name="Pati A."/>
            <person name="Goodwin L."/>
            <person name="Peters L."/>
            <person name="Pitluck S."/>
            <person name="Woyke T."/>
            <person name="Kerfeld C."/>
        </authorList>
    </citation>
    <scope>NUCLEOTIDE SEQUENCE [LARGE SCALE GENOMIC DNA]</scope>
    <source>
        <strain evidence="2 3">PCC 7112</strain>
    </source>
</reference>
<dbReference type="RefSeq" id="WP_015177502.1">
    <property type="nucleotide sequence ID" value="NC_019729.1"/>
</dbReference>
<dbReference type="InterPro" id="IPR019734">
    <property type="entry name" value="TPR_rpt"/>
</dbReference>
<gene>
    <name evidence="2" type="ORF">Osc7112_3911</name>
</gene>
<feature type="repeat" description="TPR" evidence="1">
    <location>
        <begin position="3"/>
        <end position="36"/>
    </location>
</feature>
<dbReference type="SMART" id="SM00028">
    <property type="entry name" value="TPR"/>
    <property type="match status" value="2"/>
</dbReference>
<dbReference type="KEGG" id="oni:Osc7112_3911"/>
<evidence type="ECO:0000313" key="3">
    <source>
        <dbReference type="Proteomes" id="UP000010478"/>
    </source>
</evidence>
<dbReference type="SUPFAM" id="SSF48452">
    <property type="entry name" value="TPR-like"/>
    <property type="match status" value="1"/>
</dbReference>
<sequence>MEAREFYEQGFDLGRRGLYEEAVAAFTQAINLDPDFVEAYMIRATARSGTGDLQGGIEDFETAMDIYRARGQSQIADMLLVPWSALHNEIRFKD</sequence>
<dbReference type="Pfam" id="PF13414">
    <property type="entry name" value="TPR_11"/>
    <property type="match status" value="1"/>
</dbReference>
<dbReference type="Gene3D" id="1.25.40.10">
    <property type="entry name" value="Tetratricopeptide repeat domain"/>
    <property type="match status" value="1"/>
</dbReference>